<gene>
    <name evidence="2" type="ORF">CMEL01_01939</name>
</gene>
<organism evidence="2 3">
    <name type="scientific">Colletotrichum melonis</name>
    <dbReference type="NCBI Taxonomy" id="1209925"/>
    <lineage>
        <taxon>Eukaryota</taxon>
        <taxon>Fungi</taxon>
        <taxon>Dikarya</taxon>
        <taxon>Ascomycota</taxon>
        <taxon>Pezizomycotina</taxon>
        <taxon>Sordariomycetes</taxon>
        <taxon>Hypocreomycetidae</taxon>
        <taxon>Glomerellales</taxon>
        <taxon>Glomerellaceae</taxon>
        <taxon>Colletotrichum</taxon>
        <taxon>Colletotrichum acutatum species complex</taxon>
    </lineage>
</organism>
<name>A0AAI9ULT0_9PEZI</name>
<sequence length="85" mass="9245">MLYGVRIPMRFSEFLDQGEHGTGRSPPTRSHAISGNPGPQCCNAAMHPPTYRLIAHHDKSDECRPQPVGGSHVPLLCLPSQVSTL</sequence>
<dbReference type="AlphaFoldDB" id="A0AAI9ULT0"/>
<accession>A0AAI9ULT0</accession>
<evidence type="ECO:0000313" key="2">
    <source>
        <dbReference type="EMBL" id="KAK1458940.1"/>
    </source>
</evidence>
<keyword evidence="3" id="KW-1185">Reference proteome</keyword>
<dbReference type="EMBL" id="MLGG01000013">
    <property type="protein sequence ID" value="KAK1458940.1"/>
    <property type="molecule type" value="Genomic_DNA"/>
</dbReference>
<feature type="region of interest" description="Disordered" evidence="1">
    <location>
        <begin position="15"/>
        <end position="39"/>
    </location>
</feature>
<protein>
    <submittedName>
        <fullName evidence="2">Uncharacterized protein</fullName>
    </submittedName>
</protein>
<reference evidence="2 3" key="1">
    <citation type="submission" date="2016-10" db="EMBL/GenBank/DDBJ databases">
        <title>The genome sequence of Colletotrichum fioriniae PJ7.</title>
        <authorList>
            <person name="Baroncelli R."/>
        </authorList>
    </citation>
    <scope>NUCLEOTIDE SEQUENCE [LARGE SCALE GENOMIC DNA]</scope>
    <source>
        <strain evidence="2">Col 31</strain>
    </source>
</reference>
<proteinExistence type="predicted"/>
<evidence type="ECO:0000256" key="1">
    <source>
        <dbReference type="SAM" id="MobiDB-lite"/>
    </source>
</evidence>
<evidence type="ECO:0000313" key="3">
    <source>
        <dbReference type="Proteomes" id="UP001239795"/>
    </source>
</evidence>
<dbReference type="Proteomes" id="UP001239795">
    <property type="component" value="Unassembled WGS sequence"/>
</dbReference>
<comment type="caution">
    <text evidence="2">The sequence shown here is derived from an EMBL/GenBank/DDBJ whole genome shotgun (WGS) entry which is preliminary data.</text>
</comment>